<comment type="subcellular location">
    <subcellularLocation>
        <location evidence="1">Mitochondrion inner membrane</location>
        <topology evidence="1">Multi-pass membrane protein</topology>
    </subcellularLocation>
</comment>
<comment type="similarity">
    <text evidence="2 11">Belongs to the mitochondrial carrier (TC 2.A.29) family.</text>
</comment>
<evidence type="ECO:0000256" key="8">
    <source>
        <dbReference type="ARBA" id="ARBA00023128"/>
    </source>
</evidence>
<dbReference type="PANTHER" id="PTHR45618">
    <property type="entry name" value="MITOCHONDRIAL DICARBOXYLATE CARRIER-RELATED"/>
    <property type="match status" value="1"/>
</dbReference>
<comment type="caution">
    <text evidence="13">The sequence shown here is derived from an EMBL/GenBank/DDBJ whole genome shotgun (WGS) entry which is preliminary data.</text>
</comment>
<keyword evidence="9 10" id="KW-0472">Membrane</keyword>
<keyword evidence="5" id="KW-0677">Repeat</keyword>
<dbReference type="InterPro" id="IPR018108">
    <property type="entry name" value="MCP_transmembrane"/>
</dbReference>
<evidence type="ECO:0000256" key="5">
    <source>
        <dbReference type="ARBA" id="ARBA00022737"/>
    </source>
</evidence>
<gene>
    <name evidence="13" type="ORF">Ahy_A02g007144</name>
</gene>
<evidence type="ECO:0000256" key="6">
    <source>
        <dbReference type="ARBA" id="ARBA00022792"/>
    </source>
</evidence>
<feature type="repeat" description="Solcar" evidence="10">
    <location>
        <begin position="196"/>
        <end position="286"/>
    </location>
</feature>
<evidence type="ECO:0000256" key="3">
    <source>
        <dbReference type="ARBA" id="ARBA00022448"/>
    </source>
</evidence>
<dbReference type="Gene3D" id="1.50.40.10">
    <property type="entry name" value="Mitochondrial carrier domain"/>
    <property type="match status" value="1"/>
</dbReference>
<reference evidence="13 14" key="1">
    <citation type="submission" date="2019-01" db="EMBL/GenBank/DDBJ databases">
        <title>Sequencing of cultivated peanut Arachis hypogaea provides insights into genome evolution and oil improvement.</title>
        <authorList>
            <person name="Chen X."/>
        </authorList>
    </citation>
    <scope>NUCLEOTIDE SEQUENCE [LARGE SCALE GENOMIC DNA]</scope>
    <source>
        <strain evidence="14">cv. Fuhuasheng</strain>
        <tissue evidence="13">Leaves</tissue>
    </source>
</reference>
<dbReference type="STRING" id="3818.A0A445EBR4"/>
<dbReference type="InterPro" id="IPR050391">
    <property type="entry name" value="Mito_Metabolite_Transporter"/>
</dbReference>
<dbReference type="Proteomes" id="UP000289738">
    <property type="component" value="Chromosome A02"/>
</dbReference>
<feature type="transmembrane region" description="Helical" evidence="12">
    <location>
        <begin position="257"/>
        <end position="279"/>
    </location>
</feature>
<protein>
    <submittedName>
        <fullName evidence="13">Uncharacterized protein</fullName>
    </submittedName>
</protein>
<dbReference type="GO" id="GO:0005743">
    <property type="term" value="C:mitochondrial inner membrane"/>
    <property type="evidence" value="ECO:0007669"/>
    <property type="project" value="UniProtKB-SubCell"/>
</dbReference>
<evidence type="ECO:0000256" key="10">
    <source>
        <dbReference type="PROSITE-ProRule" id="PRU00282"/>
    </source>
</evidence>
<dbReference type="AlphaFoldDB" id="A0A445EBR4"/>
<keyword evidence="3 11" id="KW-0813">Transport</keyword>
<evidence type="ECO:0000256" key="11">
    <source>
        <dbReference type="RuleBase" id="RU000488"/>
    </source>
</evidence>
<keyword evidence="14" id="KW-1185">Reference proteome</keyword>
<keyword evidence="6" id="KW-0999">Mitochondrion inner membrane</keyword>
<keyword evidence="7 12" id="KW-1133">Transmembrane helix</keyword>
<organism evidence="13 14">
    <name type="scientific">Arachis hypogaea</name>
    <name type="common">Peanut</name>
    <dbReference type="NCBI Taxonomy" id="3818"/>
    <lineage>
        <taxon>Eukaryota</taxon>
        <taxon>Viridiplantae</taxon>
        <taxon>Streptophyta</taxon>
        <taxon>Embryophyta</taxon>
        <taxon>Tracheophyta</taxon>
        <taxon>Spermatophyta</taxon>
        <taxon>Magnoliopsida</taxon>
        <taxon>eudicotyledons</taxon>
        <taxon>Gunneridae</taxon>
        <taxon>Pentapetalae</taxon>
        <taxon>rosids</taxon>
        <taxon>fabids</taxon>
        <taxon>Fabales</taxon>
        <taxon>Fabaceae</taxon>
        <taxon>Papilionoideae</taxon>
        <taxon>50 kb inversion clade</taxon>
        <taxon>dalbergioids sensu lato</taxon>
        <taxon>Dalbergieae</taxon>
        <taxon>Pterocarpus clade</taxon>
        <taxon>Arachis</taxon>
    </lineage>
</organism>
<dbReference type="Pfam" id="PF00153">
    <property type="entry name" value="Mito_carr"/>
    <property type="match status" value="3"/>
</dbReference>
<evidence type="ECO:0000313" key="14">
    <source>
        <dbReference type="Proteomes" id="UP000289738"/>
    </source>
</evidence>
<name>A0A445EBR4_ARAHY</name>
<evidence type="ECO:0000256" key="1">
    <source>
        <dbReference type="ARBA" id="ARBA00004448"/>
    </source>
</evidence>
<feature type="repeat" description="Solcar" evidence="10">
    <location>
        <begin position="10"/>
        <end position="87"/>
    </location>
</feature>
<evidence type="ECO:0000256" key="2">
    <source>
        <dbReference type="ARBA" id="ARBA00006375"/>
    </source>
</evidence>
<evidence type="ECO:0000313" key="13">
    <source>
        <dbReference type="EMBL" id="RYR72920.1"/>
    </source>
</evidence>
<feature type="repeat" description="Solcar" evidence="10">
    <location>
        <begin position="101"/>
        <end position="188"/>
    </location>
</feature>
<evidence type="ECO:0000256" key="7">
    <source>
        <dbReference type="ARBA" id="ARBA00022989"/>
    </source>
</evidence>
<dbReference type="Gramene" id="arahy.Tifrunner.gnm2.ann2.Ah02g259600.1">
    <property type="protein sequence ID" value="arahy.Tifrunner.gnm2.ann2.Ah02g259600.1-CDS"/>
    <property type="gene ID" value="arahy.Tifrunner.gnm2.ann2.Ah02g259600"/>
</dbReference>
<keyword evidence="8" id="KW-0496">Mitochondrion</keyword>
<sequence length="300" mass="33221">MGNEKKRKNMDPVKTGLNMLSVSLLQPMDIIKVRMQLGQGSGAQIASNILKTEGGYAAFYRGLSAALLRLPLHKAVQAGSYSIIATTVTGDNDRKPLSLGQKVMVTSTALTIGWAFSIPTQLAEIRMQADATFPTSKRRNYTNVFNALHRVVADEGVRVLWRGSVPEIAKQYALTTGCFSVYSPSFRYLKDSLGFGVTTSVIGAGVISSFMGCALSLPFDYVRTQLQTMQPDAYGKYPYTGSFDCVRKTWKTGGLPMFYSGFHFYFFRFAALTTISWFITKQLRRLDASISEKKITIKAR</sequence>
<dbReference type="OrthoDB" id="756301at2759"/>
<dbReference type="InterPro" id="IPR023395">
    <property type="entry name" value="MCP_dom_sf"/>
</dbReference>
<accession>A0A445EBR4</accession>
<dbReference type="PROSITE" id="PS50920">
    <property type="entry name" value="SOLCAR"/>
    <property type="match status" value="3"/>
</dbReference>
<feature type="transmembrane region" description="Helical" evidence="12">
    <location>
        <begin position="193"/>
        <end position="219"/>
    </location>
</feature>
<dbReference type="EMBL" id="SDMP01000002">
    <property type="protein sequence ID" value="RYR72920.1"/>
    <property type="molecule type" value="Genomic_DNA"/>
</dbReference>
<evidence type="ECO:0000256" key="12">
    <source>
        <dbReference type="SAM" id="Phobius"/>
    </source>
</evidence>
<keyword evidence="4 10" id="KW-0812">Transmembrane</keyword>
<evidence type="ECO:0000256" key="9">
    <source>
        <dbReference type="ARBA" id="ARBA00023136"/>
    </source>
</evidence>
<dbReference type="SUPFAM" id="SSF103506">
    <property type="entry name" value="Mitochondrial carrier"/>
    <property type="match status" value="1"/>
</dbReference>
<dbReference type="FunFam" id="1.50.40.10:FF:000009">
    <property type="entry name" value="Mitochondrial 2-oxoglutarate/malate carrier protein"/>
    <property type="match status" value="1"/>
</dbReference>
<dbReference type="SMR" id="A0A445EBR4"/>
<evidence type="ECO:0000256" key="4">
    <source>
        <dbReference type="ARBA" id="ARBA00022692"/>
    </source>
</evidence>
<proteinExistence type="inferred from homology"/>